<dbReference type="SUPFAM" id="SSF88659">
    <property type="entry name" value="Sigma3 and sigma4 domains of RNA polymerase sigma factors"/>
    <property type="match status" value="1"/>
</dbReference>
<name>A0A1D8GHH4_9FIRM</name>
<keyword evidence="3" id="KW-1185">Reference proteome</keyword>
<proteinExistence type="predicted"/>
<dbReference type="EMBL" id="CP017269">
    <property type="protein sequence ID" value="AOT70375.1"/>
    <property type="molecule type" value="Genomic_DNA"/>
</dbReference>
<evidence type="ECO:0000313" key="2">
    <source>
        <dbReference type="EMBL" id="AOT70375.1"/>
    </source>
</evidence>
<dbReference type="Pfam" id="PF04545">
    <property type="entry name" value="Sigma70_r4"/>
    <property type="match status" value="1"/>
</dbReference>
<dbReference type="Gene3D" id="1.20.140.160">
    <property type="match status" value="1"/>
</dbReference>
<dbReference type="STRING" id="1424294.Gferi_12700"/>
<protein>
    <recommendedName>
        <fullName evidence="1">RNA polymerase sigma-70 region 4 domain-containing protein</fullName>
    </recommendedName>
</protein>
<reference evidence="2 3" key="1">
    <citation type="submission" date="2016-09" db="EMBL/GenBank/DDBJ databases">
        <title>Genomic analysis reveals versatility of anaerobic energy metabolism of Geosporobacter ferrireducens IRF9 of phylum Firmicutes.</title>
        <authorList>
            <person name="Kim S.-J."/>
        </authorList>
    </citation>
    <scope>NUCLEOTIDE SEQUENCE [LARGE SCALE GENOMIC DNA]</scope>
    <source>
        <strain evidence="2 3">IRF9</strain>
    </source>
</reference>
<gene>
    <name evidence="2" type="ORF">Gferi_12700</name>
</gene>
<dbReference type="RefSeq" id="WP_069977061.1">
    <property type="nucleotide sequence ID" value="NZ_CP017269.1"/>
</dbReference>
<accession>A0A1D8GHH4</accession>
<dbReference type="AlphaFoldDB" id="A0A1D8GHH4"/>
<dbReference type="Proteomes" id="UP000095743">
    <property type="component" value="Chromosome"/>
</dbReference>
<dbReference type="InterPro" id="IPR013324">
    <property type="entry name" value="RNA_pol_sigma_r3/r4-like"/>
</dbReference>
<sequence>MDHLARRFLEGDTENRDLYINGILLKDRTSLESLNKKFNDYLFRISLCSYIKKSIVFASIDLRKKESTIREKEGLYLNTLDENFDEEKINTIPDASVNFEEEIYADKEYLNLCEIFTDRNILKAIHNLTERQKQIVYECIVKDKKDHLVAKELGISKQSVNKIKNTALNKLRKQIGGE</sequence>
<feature type="domain" description="RNA polymerase sigma-70 region 4" evidence="1">
    <location>
        <begin position="124"/>
        <end position="173"/>
    </location>
</feature>
<evidence type="ECO:0000313" key="3">
    <source>
        <dbReference type="Proteomes" id="UP000095743"/>
    </source>
</evidence>
<dbReference type="KEGG" id="gfe:Gferi_12700"/>
<evidence type="ECO:0000259" key="1">
    <source>
        <dbReference type="Pfam" id="PF04545"/>
    </source>
</evidence>
<dbReference type="InterPro" id="IPR007630">
    <property type="entry name" value="RNA_pol_sigma70_r4"/>
</dbReference>
<dbReference type="GO" id="GO:0003700">
    <property type="term" value="F:DNA-binding transcription factor activity"/>
    <property type="evidence" value="ECO:0007669"/>
    <property type="project" value="InterPro"/>
</dbReference>
<dbReference type="GO" id="GO:0006352">
    <property type="term" value="P:DNA-templated transcription initiation"/>
    <property type="evidence" value="ECO:0007669"/>
    <property type="project" value="InterPro"/>
</dbReference>
<organism evidence="2 3">
    <name type="scientific">Geosporobacter ferrireducens</name>
    <dbReference type="NCBI Taxonomy" id="1424294"/>
    <lineage>
        <taxon>Bacteria</taxon>
        <taxon>Bacillati</taxon>
        <taxon>Bacillota</taxon>
        <taxon>Clostridia</taxon>
        <taxon>Peptostreptococcales</taxon>
        <taxon>Thermotaleaceae</taxon>
        <taxon>Geosporobacter</taxon>
    </lineage>
</organism>
<dbReference type="OrthoDB" id="1954212at2"/>